<feature type="compositionally biased region" description="Basic residues" evidence="3">
    <location>
        <begin position="561"/>
        <end position="580"/>
    </location>
</feature>
<dbReference type="EMBL" id="WOWK01000112">
    <property type="protein sequence ID" value="KAF0318325.1"/>
    <property type="molecule type" value="Genomic_DNA"/>
</dbReference>
<organism evidence="5 6">
    <name type="scientific">Colletotrichum asianum</name>
    <dbReference type="NCBI Taxonomy" id="702518"/>
    <lineage>
        <taxon>Eukaryota</taxon>
        <taxon>Fungi</taxon>
        <taxon>Dikarya</taxon>
        <taxon>Ascomycota</taxon>
        <taxon>Pezizomycotina</taxon>
        <taxon>Sordariomycetes</taxon>
        <taxon>Hypocreomycetidae</taxon>
        <taxon>Glomerellales</taxon>
        <taxon>Glomerellaceae</taxon>
        <taxon>Colletotrichum</taxon>
        <taxon>Colletotrichum gloeosporioides species complex</taxon>
    </lineage>
</organism>
<dbReference type="Pfam" id="PF00078">
    <property type="entry name" value="RVT_1"/>
    <property type="match status" value="1"/>
</dbReference>
<feature type="compositionally biased region" description="Low complexity" evidence="3">
    <location>
        <begin position="787"/>
        <end position="818"/>
    </location>
</feature>
<dbReference type="InterPro" id="IPR043502">
    <property type="entry name" value="DNA/RNA_pol_sf"/>
</dbReference>
<gene>
    <name evidence="5" type="ORF">GQ607_014451</name>
</gene>
<feature type="compositionally biased region" description="Polar residues" evidence="3">
    <location>
        <begin position="763"/>
        <end position="786"/>
    </location>
</feature>
<protein>
    <recommendedName>
        <fullName evidence="4">Reverse transcriptase domain-containing protein</fullName>
    </recommendedName>
</protein>
<sequence length="1575" mass="177265">MSEVPSDDQPERHGSAAPAGAESAQYDLEPPEHYELPNLSHVMEEDPKAGTTRHVLDVFSYNVNKMESKVRDLGKYAKGFECKTRPTILMIQDPPYNVAKIHLPKYHLVSKSDWIRPKSDKDKDQQKTSPAAKNKSKNSQDEEDDEDDESKPVSRRVAIYVSTAIHPKSWEVTWDEGVNKGYVAYMLLRLLDGSEVYFTNFYNRKPGESIDLEHLFNTPAPGLGFDVLGSNSTIFCDSNAHSIWDPGSEPDKCGRYMSQAFLERSMDIRPTYNKRKVTYRRKAAKRKEDVATNIDLAVLGNVIRHQLVNCSVERPREIKNSYTDHAVIHTRLNLQVDRRPRKMYRFDKVNKEDFQDSVNKKLQLALGDPEAIPELVDCNAAEAFAQNLCEALMETVKDMVPTIDLNASETRNQHPQLAELIEAFDAELHANRALHDTRRDNLAYDERYEKWVAAIKETNRFSTIANTVASRNRAANLSEGLVSLHKIMAQARRTALTQMPPHLQYLKTADGTFCQSQAENAHVLRSKLFDETSDSLPPAGEATALGRHIESRMEALDAKRSARPKAKPKSRPCTSKKRKGKQESRHRQCSTPPPRSTPQPSRPSPEPLHHPSPSGAASRPAENEFDPPDTSTIVCAFDTYSSVPTPGSLLTHEEPPFPGSPLSNIDMSTQDDCSMPDADSTTCGESQHPEPSPSKGQKGRASRAQGGKKTAKKKPQRRVSMNGGNRFVPPARESRVLRSNSKPGGLRGNVKPSQQKPLDHPSSDNLASDVPSNQMASALADSVSSQSIDSPFAPSSPSASDSPSASASDPPLSAGSPPVSQKARSRPKKKRISHEERERLAKLKSEPPPKLNRQKVRKIVKRLPARKAPGPDEIPNPALKIAVDVLLPYLLHLFNACIKFHYHPVCFKESITIVIPKEGKSDYTDPKNYRPIALLPCIGKVLERLVADYIKELAIKYDLIPFSQYGFAGKSAPKAVEHLVSGIVDGFCARTTKKKWRTSMLALDVSGAYDHVKHLELIDILIDVGVPKWLVHYIKSFVSDRSTSVVLPGFTSPKFWVRIGIPQGSPLSPILFVLFTAPMLRILDNEAKLGRSKYILTSASYVDDTCIMVTSTCSTFNCKKLAEVHNKLISWAQPRGLLFDPTKYKVMHFRPRRGGNGCLPLCTELPEIEHLDERTALVREAKEPATNKDGNLRVLGVWLDHQLSWKYHVHQIKEKVNRKMDYMKRKISSVSGPSLLKMCQLYATSIRPIIAYACPVWFVVPSIEAKGYGLTQTLIDKLDAIQTGCLRVFAGVFSKTSSLPLHKEVNMEPIAVYLQRMAMSHRACNSMAEDGKLLIGKTTKFPFKSIRSPCFKKQPYFKLYQAASRLAEKAKDQYLSKNLPDVWDNAVDRRIAINEYLEAQSDTLCRYIWWWFKEKRKRRSTRQSWYGTHCHPLATRGDWGASNLKRHQHLTRVESAIILHCRTGFIGLNSYLYKRTLADSPMCPCGTNTHTVEHLFFECPLLANARRNLPVTKWTVKLIEGRFGRWASRKRTLEQLIDEHPRTMAQWAIKTFVLGQFEWTSRYMETGPAISNPYL</sequence>
<feature type="compositionally biased region" description="Basic residues" evidence="3">
    <location>
        <begin position="823"/>
        <end position="832"/>
    </location>
</feature>
<dbReference type="InterPro" id="IPR036691">
    <property type="entry name" value="Endo/exonu/phosph_ase_sf"/>
</dbReference>
<evidence type="ECO:0000256" key="3">
    <source>
        <dbReference type="SAM" id="MobiDB-lite"/>
    </source>
</evidence>
<dbReference type="GO" id="GO:0005739">
    <property type="term" value="C:mitochondrion"/>
    <property type="evidence" value="ECO:0007669"/>
    <property type="project" value="UniProtKB-SubCell"/>
</dbReference>
<comment type="caution">
    <text evidence="5">The sequence shown here is derived from an EMBL/GenBank/DDBJ whole genome shotgun (WGS) entry which is preliminary data.</text>
</comment>
<dbReference type="Gene3D" id="3.60.10.10">
    <property type="entry name" value="Endonuclease/exonuclease/phosphatase"/>
    <property type="match status" value="1"/>
</dbReference>
<feature type="compositionally biased region" description="Polar residues" evidence="3">
    <location>
        <begin position="629"/>
        <end position="645"/>
    </location>
</feature>
<dbReference type="OrthoDB" id="3261222at2759"/>
<feature type="compositionally biased region" description="Pro residues" evidence="3">
    <location>
        <begin position="591"/>
        <end position="606"/>
    </location>
</feature>
<comment type="subcellular location">
    <subcellularLocation>
        <location evidence="1">Mitochondrion</location>
    </subcellularLocation>
</comment>
<dbReference type="PANTHER" id="PTHR33481:SF1">
    <property type="entry name" value="ENDONUCLEASE_EXONUCLEASE_PHOSPHATASE DOMAIN-CONTAINING PROTEIN-RELATED"/>
    <property type="match status" value="1"/>
</dbReference>
<dbReference type="PROSITE" id="PS50878">
    <property type="entry name" value="RT_POL"/>
    <property type="match status" value="1"/>
</dbReference>
<feature type="region of interest" description="Disordered" evidence="3">
    <location>
        <begin position="1"/>
        <end position="27"/>
    </location>
</feature>
<dbReference type="SUPFAM" id="SSF56672">
    <property type="entry name" value="DNA/RNA polymerases"/>
    <property type="match status" value="1"/>
</dbReference>
<evidence type="ECO:0000256" key="1">
    <source>
        <dbReference type="ARBA" id="ARBA00004173"/>
    </source>
</evidence>
<dbReference type="InterPro" id="IPR000477">
    <property type="entry name" value="RT_dom"/>
</dbReference>
<keyword evidence="2" id="KW-0496">Mitochondrion</keyword>
<dbReference type="PANTHER" id="PTHR33481">
    <property type="entry name" value="REVERSE TRANSCRIPTASE"/>
    <property type="match status" value="1"/>
</dbReference>
<evidence type="ECO:0000313" key="5">
    <source>
        <dbReference type="EMBL" id="KAF0318325.1"/>
    </source>
</evidence>
<feature type="compositionally biased region" description="Basic and acidic residues" evidence="3">
    <location>
        <begin position="114"/>
        <end position="126"/>
    </location>
</feature>
<feature type="region of interest" description="Disordered" evidence="3">
    <location>
        <begin position="114"/>
        <end position="153"/>
    </location>
</feature>
<feature type="domain" description="Reverse transcriptase" evidence="4">
    <location>
        <begin position="896"/>
        <end position="1199"/>
    </location>
</feature>
<accession>A0A8H3ZNR9</accession>
<dbReference type="SUPFAM" id="SSF56219">
    <property type="entry name" value="DNase I-like"/>
    <property type="match status" value="1"/>
</dbReference>
<keyword evidence="6" id="KW-1185">Reference proteome</keyword>
<evidence type="ECO:0000256" key="2">
    <source>
        <dbReference type="ARBA" id="ARBA00023128"/>
    </source>
</evidence>
<proteinExistence type="predicted"/>
<name>A0A8H3ZNR9_9PEZI</name>
<feature type="compositionally biased region" description="Basic and acidic residues" evidence="3">
    <location>
        <begin position="833"/>
        <end position="847"/>
    </location>
</feature>
<dbReference type="CDD" id="cd01650">
    <property type="entry name" value="RT_nLTR_like"/>
    <property type="match status" value="1"/>
</dbReference>
<dbReference type="Proteomes" id="UP000434172">
    <property type="component" value="Unassembled WGS sequence"/>
</dbReference>
<reference evidence="5 6" key="1">
    <citation type="submission" date="2019-12" db="EMBL/GenBank/DDBJ databases">
        <title>A genome sequence resource for the geographically widespread anthracnose pathogen Colletotrichum asianum.</title>
        <authorList>
            <person name="Meng Y."/>
        </authorList>
    </citation>
    <scope>NUCLEOTIDE SEQUENCE [LARGE SCALE GENOMIC DNA]</scope>
    <source>
        <strain evidence="5 6">ICMP 18580</strain>
    </source>
</reference>
<feature type="region of interest" description="Disordered" evidence="3">
    <location>
        <begin position="555"/>
        <end position="854"/>
    </location>
</feature>
<feature type="compositionally biased region" description="Polar residues" evidence="3">
    <location>
        <begin position="661"/>
        <end position="672"/>
    </location>
</feature>
<evidence type="ECO:0000313" key="6">
    <source>
        <dbReference type="Proteomes" id="UP000434172"/>
    </source>
</evidence>
<evidence type="ECO:0000259" key="4">
    <source>
        <dbReference type="PROSITE" id="PS50878"/>
    </source>
</evidence>